<sequence>MNSDRQVMAGPEQRPMDTGRQKTDERRPAGSTEQGLSDCIVTAGSWKTPPMRKSCNRVDIAPDQPATDINDGQQCARRTGAATAESGRSSEDLGCDEEDRGSGRSEQLLKSRIDCERAAESAQERRRSLEQARLDAQSSRATQVCGKPHEGGACGLSPSGQVSDGERLPRTLDGRKHGAVLPDGHTPARETQLVDRRSSGLWLQIGIERSNSACGVSKHVAV</sequence>
<evidence type="ECO:0000313" key="2">
    <source>
        <dbReference type="EMBL" id="KAG2835823.1"/>
    </source>
</evidence>
<accession>A0A8T0YED6</accession>
<feature type="region of interest" description="Disordered" evidence="1">
    <location>
        <begin position="61"/>
        <end position="167"/>
    </location>
</feature>
<feature type="region of interest" description="Disordered" evidence="1">
    <location>
        <begin position="1"/>
        <end position="38"/>
    </location>
</feature>
<evidence type="ECO:0000256" key="1">
    <source>
        <dbReference type="SAM" id="MobiDB-lite"/>
    </source>
</evidence>
<proteinExistence type="predicted"/>
<comment type="caution">
    <text evidence="2">The sequence shown here is derived from an EMBL/GenBank/DDBJ whole genome shotgun (WGS) entry which is preliminary data.</text>
</comment>
<protein>
    <submittedName>
        <fullName evidence="2">Uncharacterized protein</fullName>
    </submittedName>
</protein>
<gene>
    <name evidence="2" type="ORF">PC113_g20147</name>
</gene>
<reference evidence="2" key="1">
    <citation type="submission" date="2018-10" db="EMBL/GenBank/DDBJ databases">
        <title>Effector identification in a new, highly contiguous assembly of the strawberry crown rot pathogen Phytophthora cactorum.</title>
        <authorList>
            <person name="Armitage A.D."/>
            <person name="Nellist C.F."/>
            <person name="Bates H."/>
            <person name="Vickerstaff R.J."/>
            <person name="Harrison R.J."/>
        </authorList>
    </citation>
    <scope>NUCLEOTIDE SEQUENCE</scope>
    <source>
        <strain evidence="2">15-7</strain>
    </source>
</reference>
<dbReference type="AlphaFoldDB" id="A0A8T0YED6"/>
<name>A0A8T0YED6_9STRA</name>
<dbReference type="EMBL" id="RCMG01001118">
    <property type="protein sequence ID" value="KAG2835823.1"/>
    <property type="molecule type" value="Genomic_DNA"/>
</dbReference>
<evidence type="ECO:0000313" key="3">
    <source>
        <dbReference type="Proteomes" id="UP000735874"/>
    </source>
</evidence>
<dbReference type="Proteomes" id="UP000735874">
    <property type="component" value="Unassembled WGS sequence"/>
</dbReference>
<feature type="compositionally biased region" description="Basic and acidic residues" evidence="1">
    <location>
        <begin position="100"/>
        <end position="133"/>
    </location>
</feature>
<organism evidence="2 3">
    <name type="scientific">Phytophthora cactorum</name>
    <dbReference type="NCBI Taxonomy" id="29920"/>
    <lineage>
        <taxon>Eukaryota</taxon>
        <taxon>Sar</taxon>
        <taxon>Stramenopiles</taxon>
        <taxon>Oomycota</taxon>
        <taxon>Peronosporomycetes</taxon>
        <taxon>Peronosporales</taxon>
        <taxon>Peronosporaceae</taxon>
        <taxon>Phytophthora</taxon>
    </lineage>
</organism>
<feature type="compositionally biased region" description="Basic and acidic residues" evidence="1">
    <location>
        <begin position="14"/>
        <end position="28"/>
    </location>
</feature>
<dbReference type="VEuPathDB" id="FungiDB:PC110_g14611"/>